<dbReference type="Gene3D" id="1.10.132.20">
    <property type="entry name" value="Ribosome-recycling factor"/>
    <property type="match status" value="1"/>
</dbReference>
<evidence type="ECO:0000313" key="6">
    <source>
        <dbReference type="EMBL" id="KZT68887.1"/>
    </source>
</evidence>
<keyword evidence="2" id="KW-0648">Protein biosynthesis</keyword>
<dbReference type="OrthoDB" id="407355at2759"/>
<sequence length="257" mass="28596">MSMSLPRTCRTVSRLRLAAHRPHHPPVAASLSLHRRTYASKRKGEKEPPPARESKAKISTDALVPGSQQKLAGAEYDKAEEKMRDIVDRFRKDVAAFELRASGRVTPALLSPVRVAIPETKGGDGRAHRIEELATVGVREGTTLLVTVFDEHTLKHIESAIFDAKLPGVVPQRIDSRTLKVPMPKATVETRNAMVTAAQRQAEEVRQLIRKQHTTSIKKGSYKKHAPELDEFQSLTNQYLSEVDKVLADMKRSASTK</sequence>
<evidence type="ECO:0000256" key="2">
    <source>
        <dbReference type="ARBA" id="ARBA00022917"/>
    </source>
</evidence>
<dbReference type="GO" id="GO:0043023">
    <property type="term" value="F:ribosomal large subunit binding"/>
    <property type="evidence" value="ECO:0007669"/>
    <property type="project" value="TreeGrafter"/>
</dbReference>
<dbReference type="InterPro" id="IPR036191">
    <property type="entry name" value="RRF_sf"/>
</dbReference>
<reference evidence="6 7" key="1">
    <citation type="journal article" date="2016" name="Mol. Biol. Evol.">
        <title>Comparative Genomics of Early-Diverging Mushroom-Forming Fungi Provides Insights into the Origins of Lignocellulose Decay Capabilities.</title>
        <authorList>
            <person name="Nagy L.G."/>
            <person name="Riley R."/>
            <person name="Tritt A."/>
            <person name="Adam C."/>
            <person name="Daum C."/>
            <person name="Floudas D."/>
            <person name="Sun H."/>
            <person name="Yadav J.S."/>
            <person name="Pangilinan J."/>
            <person name="Larsson K.H."/>
            <person name="Matsuura K."/>
            <person name="Barry K."/>
            <person name="Labutti K."/>
            <person name="Kuo R."/>
            <person name="Ohm R.A."/>
            <person name="Bhattacharya S.S."/>
            <person name="Shirouzu T."/>
            <person name="Yoshinaga Y."/>
            <person name="Martin F.M."/>
            <person name="Grigoriev I.V."/>
            <person name="Hibbett D.S."/>
        </authorList>
    </citation>
    <scope>NUCLEOTIDE SEQUENCE [LARGE SCALE GENOMIC DNA]</scope>
    <source>
        <strain evidence="6 7">L-15889</strain>
    </source>
</reference>
<feature type="compositionally biased region" description="Basic and acidic residues" evidence="4">
    <location>
        <begin position="42"/>
        <end position="55"/>
    </location>
</feature>
<feature type="domain" description="Ribosome recycling factor" evidence="5">
    <location>
        <begin position="102"/>
        <end position="250"/>
    </location>
</feature>
<evidence type="ECO:0000256" key="4">
    <source>
        <dbReference type="SAM" id="MobiDB-lite"/>
    </source>
</evidence>
<dbReference type="Gene3D" id="3.30.1360.40">
    <property type="match status" value="1"/>
</dbReference>
<comment type="function">
    <text evidence="3">Necessary for protein synthesis in mitochondria. Functions as a ribosome recycling factor in mitochondria.</text>
</comment>
<dbReference type="STRING" id="1314783.A0A165Q1B6"/>
<gene>
    <name evidence="6" type="ORF">DAEQUDRAFT_727311</name>
</gene>
<dbReference type="Proteomes" id="UP000076727">
    <property type="component" value="Unassembled WGS sequence"/>
</dbReference>
<dbReference type="GO" id="GO:0006412">
    <property type="term" value="P:translation"/>
    <property type="evidence" value="ECO:0007669"/>
    <property type="project" value="UniProtKB-KW"/>
</dbReference>
<dbReference type="InterPro" id="IPR023584">
    <property type="entry name" value="Ribosome_recyc_fac_dom"/>
</dbReference>
<evidence type="ECO:0000256" key="1">
    <source>
        <dbReference type="ARBA" id="ARBA00005912"/>
    </source>
</evidence>
<accession>A0A165Q1B6</accession>
<proteinExistence type="inferred from homology"/>
<dbReference type="PANTHER" id="PTHR20982:SF3">
    <property type="entry name" value="MITOCHONDRIAL RIBOSOME RECYCLING FACTOR PSEUDO 1"/>
    <property type="match status" value="1"/>
</dbReference>
<keyword evidence="7" id="KW-1185">Reference proteome</keyword>
<evidence type="ECO:0000313" key="7">
    <source>
        <dbReference type="Proteomes" id="UP000076727"/>
    </source>
</evidence>
<dbReference type="GO" id="GO:0005739">
    <property type="term" value="C:mitochondrion"/>
    <property type="evidence" value="ECO:0007669"/>
    <property type="project" value="TreeGrafter"/>
</dbReference>
<dbReference type="EMBL" id="KV429062">
    <property type="protein sequence ID" value="KZT68887.1"/>
    <property type="molecule type" value="Genomic_DNA"/>
</dbReference>
<dbReference type="SUPFAM" id="SSF55194">
    <property type="entry name" value="Ribosome recycling factor, RRF"/>
    <property type="match status" value="1"/>
</dbReference>
<evidence type="ECO:0000259" key="5">
    <source>
        <dbReference type="Pfam" id="PF01765"/>
    </source>
</evidence>
<dbReference type="Pfam" id="PF01765">
    <property type="entry name" value="RRF"/>
    <property type="match status" value="1"/>
</dbReference>
<name>A0A165Q1B6_9APHY</name>
<evidence type="ECO:0000256" key="3">
    <source>
        <dbReference type="ARBA" id="ARBA00024909"/>
    </source>
</evidence>
<comment type="similarity">
    <text evidence="1">Belongs to the RRF family.</text>
</comment>
<dbReference type="PANTHER" id="PTHR20982">
    <property type="entry name" value="RIBOSOME RECYCLING FACTOR"/>
    <property type="match status" value="1"/>
</dbReference>
<feature type="region of interest" description="Disordered" evidence="4">
    <location>
        <begin position="33"/>
        <end position="55"/>
    </location>
</feature>
<protein>
    <submittedName>
        <fullName evidence="6">Ribosome recycling factor</fullName>
    </submittedName>
</protein>
<dbReference type="InterPro" id="IPR002661">
    <property type="entry name" value="Ribosome_recyc_fac"/>
</dbReference>
<dbReference type="AlphaFoldDB" id="A0A165Q1B6"/>
<organism evidence="6 7">
    <name type="scientific">Daedalea quercina L-15889</name>
    <dbReference type="NCBI Taxonomy" id="1314783"/>
    <lineage>
        <taxon>Eukaryota</taxon>
        <taxon>Fungi</taxon>
        <taxon>Dikarya</taxon>
        <taxon>Basidiomycota</taxon>
        <taxon>Agaricomycotina</taxon>
        <taxon>Agaricomycetes</taxon>
        <taxon>Polyporales</taxon>
        <taxon>Fomitopsis</taxon>
    </lineage>
</organism>